<evidence type="ECO:0000313" key="2">
    <source>
        <dbReference type="Proteomes" id="UP000261011"/>
    </source>
</evidence>
<gene>
    <name evidence="1" type="ORF">DXA39_03280</name>
</gene>
<comment type="caution">
    <text evidence="1">The sequence shown here is derived from an EMBL/GenBank/DDBJ whole genome shotgun (WGS) entry which is preliminary data.</text>
</comment>
<dbReference type="RefSeq" id="WP_117520956.1">
    <property type="nucleotide sequence ID" value="NZ_AP031484.1"/>
</dbReference>
<sequence length="114" mass="13235">MIREREKAIKILNVILEYYVQHEFSSIKTQISVDSHRTIIMIEGEVDPKNLKVKDLESILNHPRLPEYDDYYDSLLTSSDENQINAVGYLVDAAYVKLKGNNLQINLLRDNILD</sequence>
<dbReference type="AlphaFoldDB" id="A0A3E2TL64"/>
<organism evidence="1 2">
    <name type="scientific">Anaerococcus nagyae</name>
    <dbReference type="NCBI Taxonomy" id="1755241"/>
    <lineage>
        <taxon>Bacteria</taxon>
        <taxon>Bacillati</taxon>
        <taxon>Bacillota</taxon>
        <taxon>Tissierellia</taxon>
        <taxon>Tissierellales</taxon>
        <taxon>Peptoniphilaceae</taxon>
        <taxon>Anaerococcus</taxon>
    </lineage>
</organism>
<protein>
    <submittedName>
        <fullName evidence="1">Uncharacterized protein</fullName>
    </submittedName>
</protein>
<reference evidence="1 2" key="1">
    <citation type="submission" date="2018-08" db="EMBL/GenBank/DDBJ databases">
        <title>A genome reference for cultivated species of the human gut microbiota.</title>
        <authorList>
            <person name="Zou Y."/>
            <person name="Xue W."/>
            <person name="Luo G."/>
        </authorList>
    </citation>
    <scope>NUCLEOTIDE SEQUENCE [LARGE SCALE GENOMIC DNA]</scope>
    <source>
        <strain evidence="1 2">OF01-3</strain>
    </source>
</reference>
<evidence type="ECO:0000313" key="1">
    <source>
        <dbReference type="EMBL" id="RGB77254.1"/>
    </source>
</evidence>
<keyword evidence="2" id="KW-1185">Reference proteome</keyword>
<name>A0A3E2TL64_9FIRM</name>
<accession>A0A3E2TL64</accession>
<dbReference type="EMBL" id="QVEU01000002">
    <property type="protein sequence ID" value="RGB77254.1"/>
    <property type="molecule type" value="Genomic_DNA"/>
</dbReference>
<dbReference type="OrthoDB" id="1690704at2"/>
<dbReference type="Proteomes" id="UP000261011">
    <property type="component" value="Unassembled WGS sequence"/>
</dbReference>
<proteinExistence type="predicted"/>